<accession>A0A840YXD2</accession>
<evidence type="ECO:0000313" key="2">
    <source>
        <dbReference type="Proteomes" id="UP000554342"/>
    </source>
</evidence>
<dbReference type="RefSeq" id="WP_184001879.1">
    <property type="nucleotide sequence ID" value="NZ_BAABIF010000004.1"/>
</dbReference>
<proteinExistence type="predicted"/>
<reference evidence="1 2" key="1">
    <citation type="submission" date="2020-08" db="EMBL/GenBank/DDBJ databases">
        <title>Genomic Encyclopedia of Type Strains, Phase IV (KMG-IV): sequencing the most valuable type-strain genomes for metagenomic binning, comparative biology and taxonomic classification.</title>
        <authorList>
            <person name="Goeker M."/>
        </authorList>
    </citation>
    <scope>NUCLEOTIDE SEQUENCE [LARGE SCALE GENOMIC DNA]</scope>
    <source>
        <strain evidence="1 2">DSM 27203</strain>
    </source>
</reference>
<protein>
    <submittedName>
        <fullName evidence="1">Uncharacterized protein</fullName>
    </submittedName>
</protein>
<evidence type="ECO:0000313" key="1">
    <source>
        <dbReference type="EMBL" id="MBB5718209.1"/>
    </source>
</evidence>
<dbReference type="EMBL" id="JACIJI010000001">
    <property type="protein sequence ID" value="MBB5718209.1"/>
    <property type="molecule type" value="Genomic_DNA"/>
</dbReference>
<dbReference type="AlphaFoldDB" id="A0A840YXD2"/>
<organism evidence="1 2">
    <name type="scientific">Stakelama sediminis</name>
    <dbReference type="NCBI Taxonomy" id="463200"/>
    <lineage>
        <taxon>Bacteria</taxon>
        <taxon>Pseudomonadati</taxon>
        <taxon>Pseudomonadota</taxon>
        <taxon>Alphaproteobacteria</taxon>
        <taxon>Sphingomonadales</taxon>
        <taxon>Sphingomonadaceae</taxon>
        <taxon>Stakelama</taxon>
    </lineage>
</organism>
<gene>
    <name evidence="1" type="ORF">FHR23_001116</name>
</gene>
<comment type="caution">
    <text evidence="1">The sequence shown here is derived from an EMBL/GenBank/DDBJ whole genome shotgun (WGS) entry which is preliminary data.</text>
</comment>
<name>A0A840YXD2_9SPHN</name>
<sequence length="64" mass="7070">MKKAERDDQALILIVAASLMLAAIRTAIVGAVDMAPVFARAAFFLRRLIFLGIRHEYSLLPKGK</sequence>
<dbReference type="Proteomes" id="UP000554342">
    <property type="component" value="Unassembled WGS sequence"/>
</dbReference>
<keyword evidence="2" id="KW-1185">Reference proteome</keyword>